<organism evidence="1 2">
    <name type="scientific">Pyropia yezoensis</name>
    <name type="common">Susabi-nori</name>
    <name type="synonym">Porphyra yezoensis</name>
    <dbReference type="NCBI Taxonomy" id="2788"/>
    <lineage>
        <taxon>Eukaryota</taxon>
        <taxon>Rhodophyta</taxon>
        <taxon>Bangiophyceae</taxon>
        <taxon>Bangiales</taxon>
        <taxon>Bangiaceae</taxon>
        <taxon>Pyropia</taxon>
    </lineage>
</organism>
<accession>A0ACC3BZJ2</accession>
<proteinExistence type="predicted"/>
<evidence type="ECO:0000313" key="2">
    <source>
        <dbReference type="Proteomes" id="UP000798662"/>
    </source>
</evidence>
<dbReference type="Proteomes" id="UP000798662">
    <property type="component" value="Chromosome 2"/>
</dbReference>
<keyword evidence="2" id="KW-1185">Reference proteome</keyword>
<name>A0ACC3BZJ2_PYRYE</name>
<gene>
    <name evidence="1" type="ORF">I4F81_005818</name>
</gene>
<dbReference type="EMBL" id="CM020619">
    <property type="protein sequence ID" value="KAK1863260.1"/>
    <property type="molecule type" value="Genomic_DNA"/>
</dbReference>
<sequence>MAVGALPVAFPQGECRELLVPTKCNATLKHLAEAVLDEKLGATAVKWVVVLVLIRGLVTFFDERAISTVRWTTLLVSEAVGVFVRLGIVAVSSWKLYRFWGHASFLVESRVLAVAVAFDAAVMLSHVARVLCSVDHYLDARGLFITQPPTYLVCDETRLPLQCAEMSSGPRVLQGQLRFLVCDWEYLNHWLQHKWERNFSSGHLAHLLSPVLVWVCAASLVRRVHASLKGLRTSYEDEAALRLLPLVCVSGHRGDPAAAALDDHLPHCPCRINTMYARPVPLSWLAFTTPSLPTESLLCAELDVTSRRLFGLAHLTSHAMQSGLGVPQHKLQIVRQELAPCWENLSVQAPVDGLAINPSICFTTCLRLYTLQTGLRLLLGNESCWRLGVLLLFGLKMLGATASFHPGVAALVHGYWWSRVGDTALAKFDDWLKNHLATDATAKHQAGRQAAPAAESPMTEHLRSHWRHDPSYSQPLLDDWGPQDPALPPAWEELVTADEGLAAYAVFGLRSWMVVADVGIDNLGDVYLSLGLPGQRAGGGLGQQAGGRRGVRVTDFHEPQGDVAESSWKPTTTDELLYGLEHLPHRTRSVLRSMEYPVLCAPDAAGRFSDRLSDEVPISPLLTTLYPTAAVRLAVRDGLPNLTPSDHEAVCDVLKSPLDARGGGHHGLRREWHRRWGKVLLRACVRHGVVGLARKEVLSLPRVGFYPVMRVALDAMRGRWAPIAAAVLSRSGCVVPGWPPAVLPRLRKLQRTCLNVVEWSPEHVRVCSLMASFFLSQSPEEGAAYRQLLSVDIDSKTLLPASVTPLAAVTAFGSVALTGYAATRRDQDDVVDGSSLLHVDSERSSHAVLTCV</sequence>
<reference evidence="1" key="1">
    <citation type="submission" date="2019-11" db="EMBL/GenBank/DDBJ databases">
        <title>Nori genome reveals adaptations in red seaweeds to the harsh intertidal environment.</title>
        <authorList>
            <person name="Wang D."/>
            <person name="Mao Y."/>
        </authorList>
    </citation>
    <scope>NUCLEOTIDE SEQUENCE</scope>
    <source>
        <tissue evidence="1">Gametophyte</tissue>
    </source>
</reference>
<protein>
    <submittedName>
        <fullName evidence="1">Uncharacterized protein</fullName>
    </submittedName>
</protein>
<evidence type="ECO:0000313" key="1">
    <source>
        <dbReference type="EMBL" id="KAK1863260.1"/>
    </source>
</evidence>
<comment type="caution">
    <text evidence="1">The sequence shown here is derived from an EMBL/GenBank/DDBJ whole genome shotgun (WGS) entry which is preliminary data.</text>
</comment>